<dbReference type="RefSeq" id="WP_390307121.1">
    <property type="nucleotide sequence ID" value="NZ_JBHRRZ010000033.1"/>
</dbReference>
<dbReference type="InterPro" id="IPR036264">
    <property type="entry name" value="Bact_exopeptidase_dim_dom"/>
</dbReference>
<dbReference type="PIRSF" id="PIRSF005962">
    <property type="entry name" value="Pept_M20D_amidohydro"/>
    <property type="match status" value="1"/>
</dbReference>
<reference evidence="3" key="1">
    <citation type="journal article" date="2019" name="Int. J. Syst. Evol. Microbiol.">
        <title>The Global Catalogue of Microorganisms (GCM) 10K type strain sequencing project: providing services to taxonomists for standard genome sequencing and annotation.</title>
        <authorList>
            <consortium name="The Broad Institute Genomics Platform"/>
            <consortium name="The Broad Institute Genome Sequencing Center for Infectious Disease"/>
            <person name="Wu L."/>
            <person name="Ma J."/>
        </authorList>
    </citation>
    <scope>NUCLEOTIDE SEQUENCE [LARGE SCALE GENOMIC DNA]</scope>
    <source>
        <strain evidence="3">KCTC 13193</strain>
    </source>
</reference>
<dbReference type="InterPro" id="IPR002933">
    <property type="entry name" value="Peptidase_M20"/>
</dbReference>
<evidence type="ECO:0000259" key="1">
    <source>
        <dbReference type="Pfam" id="PF07687"/>
    </source>
</evidence>
<sequence length="389" mass="42613">MKVSNNELTDLNERVKGWRRYLHMNPELSFQEEKTSQFVYETLLSFGGLEVSRPTKTSVVARLIGSQPGKVLGLRADMDALPIQEETDLEFASKNPGIMHACGHDGHTAMLLGAAEFLSHRKDEIIGEVRFIFQHAEELLPGGAQEMVKAGVVDDVDYIVGLHLMTTQSVGKIGIVYGPATGNTDLFDLTVIGKGGHSSQPENSVDPIAIGAQIITNIQHIVSRNLAPSNQLVISTTELNAGTAKNVIPETVKMGGSVRSYDQEVREKAVKLIERVAKGVTDAHGASYEYKYTYGYSSVVNDEKITRLVEEMIADEFGSEYIEYAEPFMGGEDFSAFLEKVPGCFVTVGAGNPEKGFDFPHHHSRFGIDEDSLEIGLRILVNLPKKILG</sequence>
<evidence type="ECO:0000313" key="2">
    <source>
        <dbReference type="EMBL" id="MFC2949198.1"/>
    </source>
</evidence>
<gene>
    <name evidence="2" type="ORF">ACFODW_12815</name>
</gene>
<dbReference type="PANTHER" id="PTHR11014:SF63">
    <property type="entry name" value="METALLOPEPTIDASE, PUTATIVE (AFU_ORTHOLOGUE AFUA_6G09600)-RELATED"/>
    <property type="match status" value="1"/>
</dbReference>
<dbReference type="Proteomes" id="UP001595387">
    <property type="component" value="Unassembled WGS sequence"/>
</dbReference>
<proteinExistence type="predicted"/>
<dbReference type="SUPFAM" id="SSF53187">
    <property type="entry name" value="Zn-dependent exopeptidases"/>
    <property type="match status" value="1"/>
</dbReference>
<dbReference type="Pfam" id="PF07687">
    <property type="entry name" value="M20_dimer"/>
    <property type="match status" value="1"/>
</dbReference>
<dbReference type="Gene3D" id="3.40.630.10">
    <property type="entry name" value="Zn peptidases"/>
    <property type="match status" value="1"/>
</dbReference>
<protein>
    <submittedName>
        <fullName evidence="2">Amidohydrolase</fullName>
    </submittedName>
</protein>
<dbReference type="SUPFAM" id="SSF55031">
    <property type="entry name" value="Bacterial exopeptidase dimerisation domain"/>
    <property type="match status" value="1"/>
</dbReference>
<dbReference type="EMBL" id="JBHRRZ010000033">
    <property type="protein sequence ID" value="MFC2949198.1"/>
    <property type="molecule type" value="Genomic_DNA"/>
</dbReference>
<dbReference type="Pfam" id="PF01546">
    <property type="entry name" value="Peptidase_M20"/>
    <property type="match status" value="1"/>
</dbReference>
<dbReference type="PANTHER" id="PTHR11014">
    <property type="entry name" value="PEPTIDASE M20 FAMILY MEMBER"/>
    <property type="match status" value="1"/>
</dbReference>
<comment type="caution">
    <text evidence="2">The sequence shown here is derived from an EMBL/GenBank/DDBJ whole genome shotgun (WGS) entry which is preliminary data.</text>
</comment>
<dbReference type="NCBIfam" id="TIGR01891">
    <property type="entry name" value="amidohydrolases"/>
    <property type="match status" value="1"/>
</dbReference>
<evidence type="ECO:0000313" key="3">
    <source>
        <dbReference type="Proteomes" id="UP001595387"/>
    </source>
</evidence>
<name>A0ABV7A8A4_9BACI</name>
<accession>A0ABV7A8A4</accession>
<organism evidence="2 3">
    <name type="scientific">Virgibacillus sediminis</name>
    <dbReference type="NCBI Taxonomy" id="202260"/>
    <lineage>
        <taxon>Bacteria</taxon>
        <taxon>Bacillati</taxon>
        <taxon>Bacillota</taxon>
        <taxon>Bacilli</taxon>
        <taxon>Bacillales</taxon>
        <taxon>Bacillaceae</taxon>
        <taxon>Virgibacillus</taxon>
    </lineage>
</organism>
<keyword evidence="3" id="KW-1185">Reference proteome</keyword>
<feature type="domain" description="Peptidase M20 dimerisation" evidence="1">
    <location>
        <begin position="187"/>
        <end position="278"/>
    </location>
</feature>
<dbReference type="Gene3D" id="3.30.70.360">
    <property type="match status" value="1"/>
</dbReference>
<dbReference type="InterPro" id="IPR011650">
    <property type="entry name" value="Peptidase_M20_dimer"/>
</dbReference>
<dbReference type="InterPro" id="IPR017439">
    <property type="entry name" value="Amidohydrolase"/>
</dbReference>